<dbReference type="EMBL" id="QKYT01000241">
    <property type="protein sequence ID" value="RIA88896.1"/>
    <property type="molecule type" value="Genomic_DNA"/>
</dbReference>
<proteinExistence type="predicted"/>
<evidence type="ECO:0000256" key="1">
    <source>
        <dbReference type="SAM" id="MobiDB-lite"/>
    </source>
</evidence>
<accession>A0A397SW82</accession>
<feature type="compositionally biased region" description="Low complexity" evidence="1">
    <location>
        <begin position="112"/>
        <end position="125"/>
    </location>
</feature>
<feature type="region of interest" description="Disordered" evidence="1">
    <location>
        <begin position="107"/>
        <end position="146"/>
    </location>
</feature>
<organism evidence="2 3">
    <name type="scientific">Glomus cerebriforme</name>
    <dbReference type="NCBI Taxonomy" id="658196"/>
    <lineage>
        <taxon>Eukaryota</taxon>
        <taxon>Fungi</taxon>
        <taxon>Fungi incertae sedis</taxon>
        <taxon>Mucoromycota</taxon>
        <taxon>Glomeromycotina</taxon>
        <taxon>Glomeromycetes</taxon>
        <taxon>Glomerales</taxon>
        <taxon>Glomeraceae</taxon>
        <taxon>Glomus</taxon>
    </lineage>
</organism>
<dbReference type="OrthoDB" id="2443964at2759"/>
<name>A0A397SW82_9GLOM</name>
<evidence type="ECO:0000313" key="3">
    <source>
        <dbReference type="Proteomes" id="UP000265703"/>
    </source>
</evidence>
<dbReference type="AlphaFoldDB" id="A0A397SW82"/>
<gene>
    <name evidence="2" type="ORF">C1645_825612</name>
</gene>
<comment type="caution">
    <text evidence="2">The sequence shown here is derived from an EMBL/GenBank/DDBJ whole genome shotgun (WGS) entry which is preliminary data.</text>
</comment>
<dbReference type="Proteomes" id="UP000265703">
    <property type="component" value="Unassembled WGS sequence"/>
</dbReference>
<evidence type="ECO:0000313" key="2">
    <source>
        <dbReference type="EMBL" id="RIA88896.1"/>
    </source>
</evidence>
<protein>
    <submittedName>
        <fullName evidence="2">Uncharacterized protein</fullName>
    </submittedName>
</protein>
<feature type="compositionally biased region" description="Basic and acidic residues" evidence="1">
    <location>
        <begin position="135"/>
        <end position="146"/>
    </location>
</feature>
<sequence>MKKAETNFNLDIRRSSITLHSLPVLKAYAYVTKELCKDSHSFHTNIITVPANENNDKCEILIIKTESIAKLTGNYVNISVVLKLSNEEFNGYKSNIQDLVEISASSSKTAEDLSNNKSDNNDNQSIRNTDINNMDYERSIDNEEEY</sequence>
<keyword evidence="3" id="KW-1185">Reference proteome</keyword>
<reference evidence="2 3" key="1">
    <citation type="submission" date="2018-06" db="EMBL/GenBank/DDBJ databases">
        <title>Comparative genomics reveals the genomic features of Rhizophagus irregularis, R. cerebriforme, R. diaphanum and Gigaspora rosea, and their symbiotic lifestyle signature.</title>
        <authorList>
            <person name="Morin E."/>
            <person name="San Clemente H."/>
            <person name="Chen E.C.H."/>
            <person name="De La Providencia I."/>
            <person name="Hainaut M."/>
            <person name="Kuo A."/>
            <person name="Kohler A."/>
            <person name="Murat C."/>
            <person name="Tang N."/>
            <person name="Roy S."/>
            <person name="Loubradou J."/>
            <person name="Henrissat B."/>
            <person name="Grigoriev I.V."/>
            <person name="Corradi N."/>
            <person name="Roux C."/>
            <person name="Martin F.M."/>
        </authorList>
    </citation>
    <scope>NUCLEOTIDE SEQUENCE [LARGE SCALE GENOMIC DNA]</scope>
    <source>
        <strain evidence="2 3">DAOM 227022</strain>
    </source>
</reference>